<sequence length="146" mass="16622">MMKCLSDENPEVRQAAAYGFGVMGQYGGKEYLHTLAHAIEPLGVMTLRPDAMDSYECIDATNNALVAVAKILKYSGKSIKLRNVVSKKNYEYMFRVRERRDEYLREIDFAMKGPRGVKINHYYVNWCNIVAAADVPAFQKLFANNN</sequence>
<name>A0A368HAS5_ANCCA</name>
<dbReference type="SUPFAM" id="SSF48371">
    <property type="entry name" value="ARM repeat"/>
    <property type="match status" value="1"/>
</dbReference>
<evidence type="ECO:0000313" key="3">
    <source>
        <dbReference type="Proteomes" id="UP000252519"/>
    </source>
</evidence>
<dbReference type="Gene3D" id="1.25.10.10">
    <property type="entry name" value="Leucine-rich Repeat Variant"/>
    <property type="match status" value="1"/>
</dbReference>
<dbReference type="EMBL" id="JOJR01000001">
    <property type="protein sequence ID" value="RCN53694.1"/>
    <property type="molecule type" value="Genomic_DNA"/>
</dbReference>
<keyword evidence="3" id="KW-1185">Reference proteome</keyword>
<organism evidence="2 3">
    <name type="scientific">Ancylostoma caninum</name>
    <name type="common">Dog hookworm</name>
    <dbReference type="NCBI Taxonomy" id="29170"/>
    <lineage>
        <taxon>Eukaryota</taxon>
        <taxon>Metazoa</taxon>
        <taxon>Ecdysozoa</taxon>
        <taxon>Nematoda</taxon>
        <taxon>Chromadorea</taxon>
        <taxon>Rhabditida</taxon>
        <taxon>Rhabditina</taxon>
        <taxon>Rhabditomorpha</taxon>
        <taxon>Strongyloidea</taxon>
        <taxon>Ancylostomatidae</taxon>
        <taxon>Ancylostomatinae</taxon>
        <taxon>Ancylostoma</taxon>
    </lineage>
</organism>
<comment type="caution">
    <text evidence="2">The sequence shown here is derived from an EMBL/GenBank/DDBJ whole genome shotgun (WGS) entry which is preliminary data.</text>
</comment>
<gene>
    <name evidence="2" type="ORF">ANCCAN_00188</name>
</gene>
<dbReference type="InterPro" id="IPR000357">
    <property type="entry name" value="HEAT"/>
</dbReference>
<evidence type="ECO:0000313" key="2">
    <source>
        <dbReference type="EMBL" id="RCN53694.1"/>
    </source>
</evidence>
<reference evidence="2 3" key="1">
    <citation type="submission" date="2014-10" db="EMBL/GenBank/DDBJ databases">
        <title>Draft genome of the hookworm Ancylostoma caninum.</title>
        <authorList>
            <person name="Mitreva M."/>
        </authorList>
    </citation>
    <scope>NUCLEOTIDE SEQUENCE [LARGE SCALE GENOMIC DNA]</scope>
    <source>
        <strain evidence="2 3">Baltimore</strain>
    </source>
</reference>
<accession>A0A368HAS5</accession>
<dbReference type="InterPro" id="IPR011989">
    <property type="entry name" value="ARM-like"/>
</dbReference>
<dbReference type="InterPro" id="IPR016024">
    <property type="entry name" value="ARM-type_fold"/>
</dbReference>
<protein>
    <recommendedName>
        <fullName evidence="4">HEAT repeat protein</fullName>
    </recommendedName>
</protein>
<dbReference type="Proteomes" id="UP000252519">
    <property type="component" value="Unassembled WGS sequence"/>
</dbReference>
<dbReference type="AlphaFoldDB" id="A0A368HAS5"/>
<dbReference type="STRING" id="29170.A0A368HAS5"/>
<keyword evidence="1" id="KW-0677">Repeat</keyword>
<evidence type="ECO:0008006" key="4">
    <source>
        <dbReference type="Google" id="ProtNLM"/>
    </source>
</evidence>
<proteinExistence type="predicted"/>
<dbReference type="Pfam" id="PF02985">
    <property type="entry name" value="HEAT"/>
    <property type="match status" value="1"/>
</dbReference>
<dbReference type="OrthoDB" id="543373at2759"/>
<evidence type="ECO:0000256" key="1">
    <source>
        <dbReference type="ARBA" id="ARBA00022737"/>
    </source>
</evidence>